<evidence type="ECO:0000256" key="2">
    <source>
        <dbReference type="ARBA" id="ARBA00022614"/>
    </source>
</evidence>
<accession>Q4RYL4</accession>
<evidence type="ECO:0000256" key="3">
    <source>
        <dbReference type="ARBA" id="ARBA00022692"/>
    </source>
</evidence>
<protein>
    <submittedName>
        <fullName evidence="8">Chromosome 3 SCAF14975, whole genome shotgun sequence</fullName>
    </submittedName>
</protein>
<dbReference type="Gene3D" id="3.80.10.10">
    <property type="entry name" value="Ribonuclease Inhibitor"/>
    <property type="match status" value="1"/>
</dbReference>
<evidence type="ECO:0000256" key="4">
    <source>
        <dbReference type="ARBA" id="ARBA00022729"/>
    </source>
</evidence>
<dbReference type="PANTHER" id="PTHR45773:SF1">
    <property type="entry name" value="SLIT AND NTRK-LIKE PROTEIN 6"/>
    <property type="match status" value="1"/>
</dbReference>
<name>Q4RYL4_TETNG</name>
<dbReference type="InterPro" id="IPR001611">
    <property type="entry name" value="Leu-rich_rpt"/>
</dbReference>
<dbReference type="GO" id="GO:0007409">
    <property type="term" value="P:axonogenesis"/>
    <property type="evidence" value="ECO:0007669"/>
    <property type="project" value="TreeGrafter"/>
</dbReference>
<evidence type="ECO:0000256" key="5">
    <source>
        <dbReference type="ARBA" id="ARBA00022737"/>
    </source>
</evidence>
<evidence type="ECO:0000256" key="1">
    <source>
        <dbReference type="ARBA" id="ARBA00004479"/>
    </source>
</evidence>
<keyword evidence="7" id="KW-0472">Membrane</keyword>
<dbReference type="InterPro" id="IPR003591">
    <property type="entry name" value="Leu-rich_rpt_typical-subtyp"/>
</dbReference>
<keyword evidence="2" id="KW-0433">Leucine-rich repeat</keyword>
<keyword evidence="4" id="KW-0732">Signal</keyword>
<reference evidence="8" key="2">
    <citation type="submission" date="2004-02" db="EMBL/GenBank/DDBJ databases">
        <authorList>
            <consortium name="Genoscope"/>
            <consortium name="Whitehead Institute Centre for Genome Research"/>
        </authorList>
    </citation>
    <scope>NUCLEOTIDE SEQUENCE</scope>
</reference>
<dbReference type="GO" id="GO:0051965">
    <property type="term" value="P:positive regulation of synapse assembly"/>
    <property type="evidence" value="ECO:0007669"/>
    <property type="project" value="TreeGrafter"/>
</dbReference>
<dbReference type="SMART" id="SM00369">
    <property type="entry name" value="LRR_TYP"/>
    <property type="match status" value="4"/>
</dbReference>
<organism evidence="8">
    <name type="scientific">Tetraodon nigroviridis</name>
    <name type="common">Spotted green pufferfish</name>
    <name type="synonym">Chelonodon nigroviridis</name>
    <dbReference type="NCBI Taxonomy" id="99883"/>
    <lineage>
        <taxon>Eukaryota</taxon>
        <taxon>Metazoa</taxon>
        <taxon>Chordata</taxon>
        <taxon>Craniata</taxon>
        <taxon>Vertebrata</taxon>
        <taxon>Euteleostomi</taxon>
        <taxon>Actinopterygii</taxon>
        <taxon>Neopterygii</taxon>
        <taxon>Teleostei</taxon>
        <taxon>Neoteleostei</taxon>
        <taxon>Acanthomorphata</taxon>
        <taxon>Eupercaria</taxon>
        <taxon>Tetraodontiformes</taxon>
        <taxon>Tetradontoidea</taxon>
        <taxon>Tetraodontidae</taxon>
        <taxon>Tetraodon</taxon>
    </lineage>
</organism>
<evidence type="ECO:0000256" key="7">
    <source>
        <dbReference type="ARBA" id="ARBA00023136"/>
    </source>
</evidence>
<dbReference type="GO" id="GO:0016020">
    <property type="term" value="C:membrane"/>
    <property type="evidence" value="ECO:0007669"/>
    <property type="project" value="UniProtKB-SubCell"/>
</dbReference>
<comment type="subcellular location">
    <subcellularLocation>
        <location evidence="1">Membrane</location>
        <topology evidence="1">Single-pass type I membrane protein</topology>
    </subcellularLocation>
</comment>
<dbReference type="PANTHER" id="PTHR45773">
    <property type="entry name" value="SLIT AND NTRK-LIKE PROTEIN 4-RELATED"/>
    <property type="match status" value="1"/>
</dbReference>
<evidence type="ECO:0000313" key="8">
    <source>
        <dbReference type="EMBL" id="CAG06518.1"/>
    </source>
</evidence>
<gene>
    <name evidence="8" type="ORF">GSTENG00026897001</name>
</gene>
<keyword evidence="3" id="KW-0812">Transmembrane</keyword>
<proteinExistence type="predicted"/>
<sequence>ESCDSLCSCVVKDGILYLNCEQRNISKISQIKIPPGVPFHLNLYKNDLVELLAEEMKELKNALSLHIGGNSIQELEPGIFSTLGSLKKLHINSNFLITLREDTFQGLVNLEFLQADTNFIRVIEPGAFNKLIRLKVLILNDNSIGVSTQQHLQICAPNPPGPARKQVTDTALHRISGAHRTDHGTPPGRQQLGLRLRYFTSENLDGKYEGPVCHRGCGLQHAATP</sequence>
<reference evidence="8" key="1">
    <citation type="journal article" date="2004" name="Nature">
        <title>Genome duplication in the teleost fish Tetraodon nigroviridis reveals the early vertebrate proto-karyotype.</title>
        <authorList>
            <person name="Jaillon O."/>
            <person name="Aury J.-M."/>
            <person name="Brunet F."/>
            <person name="Petit J.-L."/>
            <person name="Stange-Thomann N."/>
            <person name="Mauceli E."/>
            <person name="Bouneau L."/>
            <person name="Fischer C."/>
            <person name="Ozouf-Costaz C."/>
            <person name="Bernot A."/>
            <person name="Nicaud S."/>
            <person name="Jaffe D."/>
            <person name="Fisher S."/>
            <person name="Lutfalla G."/>
            <person name="Dossat C."/>
            <person name="Segurens B."/>
            <person name="Dasilva C."/>
            <person name="Salanoubat M."/>
            <person name="Levy M."/>
            <person name="Boudet N."/>
            <person name="Castellano S."/>
            <person name="Anthouard V."/>
            <person name="Jubin C."/>
            <person name="Castelli V."/>
            <person name="Katinka M."/>
            <person name="Vacherie B."/>
            <person name="Biemont C."/>
            <person name="Skalli Z."/>
            <person name="Cattolico L."/>
            <person name="Poulain J."/>
            <person name="De Berardinis V."/>
            <person name="Cruaud C."/>
            <person name="Duprat S."/>
            <person name="Brottier P."/>
            <person name="Coutanceau J.-P."/>
            <person name="Gouzy J."/>
            <person name="Parra G."/>
            <person name="Lardier G."/>
            <person name="Chapple C."/>
            <person name="McKernan K.J."/>
            <person name="McEwan P."/>
            <person name="Bosak S."/>
            <person name="Kellis M."/>
            <person name="Volff J.-N."/>
            <person name="Guigo R."/>
            <person name="Zody M.C."/>
            <person name="Mesirov J."/>
            <person name="Lindblad-Toh K."/>
            <person name="Birren B."/>
            <person name="Nusbaum C."/>
            <person name="Kahn D."/>
            <person name="Robinson-Rechavi M."/>
            <person name="Laudet V."/>
            <person name="Schachter V."/>
            <person name="Quetier F."/>
            <person name="Saurin W."/>
            <person name="Scarpelli C."/>
            <person name="Wincker P."/>
            <person name="Lander E.S."/>
            <person name="Weissenbach J."/>
            <person name="Roest Crollius H."/>
        </authorList>
    </citation>
    <scope>NUCLEOTIDE SEQUENCE [LARGE SCALE GENOMIC DNA]</scope>
</reference>
<feature type="non-terminal residue" evidence="8">
    <location>
        <position position="1"/>
    </location>
</feature>
<dbReference type="AlphaFoldDB" id="Q4RYL4"/>
<dbReference type="OrthoDB" id="676979at2759"/>
<keyword evidence="5" id="KW-0677">Repeat</keyword>
<dbReference type="Pfam" id="PF13855">
    <property type="entry name" value="LRR_8"/>
    <property type="match status" value="1"/>
</dbReference>
<dbReference type="InterPro" id="IPR032675">
    <property type="entry name" value="LRR_dom_sf"/>
</dbReference>
<keyword evidence="6" id="KW-1133">Transmembrane helix</keyword>
<evidence type="ECO:0000256" key="6">
    <source>
        <dbReference type="ARBA" id="ARBA00022989"/>
    </source>
</evidence>
<dbReference type="SUPFAM" id="SSF52058">
    <property type="entry name" value="L domain-like"/>
    <property type="match status" value="1"/>
</dbReference>
<dbReference type="KEGG" id="tng:GSTEN00026897G001"/>
<dbReference type="EMBL" id="CAAE01014975">
    <property type="protein sequence ID" value="CAG06518.1"/>
    <property type="molecule type" value="Genomic_DNA"/>
</dbReference>